<keyword evidence="2" id="KW-1185">Reference proteome</keyword>
<evidence type="ECO:0000313" key="1">
    <source>
        <dbReference type="EMBL" id="KAH0562279.1"/>
    </source>
</evidence>
<accession>A0A9P8LDX4</accession>
<dbReference type="EMBL" id="JAGHQM010000377">
    <property type="protein sequence ID" value="KAH0562279.1"/>
    <property type="molecule type" value="Genomic_DNA"/>
</dbReference>
<gene>
    <name evidence="1" type="ORF">GP486_003024</name>
</gene>
<sequence length="82" mass="9131">MAELVDGSISKCTKQIDSLGEDIKEIKNLVRESAKYALMSSLIAAPPSESSALLDYASRKLWHWLLLPNQNHGSQTVEAYRL</sequence>
<reference evidence="1" key="1">
    <citation type="submission" date="2021-03" db="EMBL/GenBank/DDBJ databases">
        <title>Comparative genomics and phylogenomic investigation of the class Geoglossomycetes provide insights into ecological specialization and systematics.</title>
        <authorList>
            <person name="Melie T."/>
            <person name="Pirro S."/>
            <person name="Miller A.N."/>
            <person name="Quandt A."/>
        </authorList>
    </citation>
    <scope>NUCLEOTIDE SEQUENCE</scope>
    <source>
        <strain evidence="1">CAQ_001_2017</strain>
    </source>
</reference>
<comment type="caution">
    <text evidence="1">The sequence shown here is derived from an EMBL/GenBank/DDBJ whole genome shotgun (WGS) entry which is preliminary data.</text>
</comment>
<protein>
    <submittedName>
        <fullName evidence="1">Uncharacterized protein</fullName>
    </submittedName>
</protein>
<dbReference type="AlphaFoldDB" id="A0A9P8LDX4"/>
<evidence type="ECO:0000313" key="2">
    <source>
        <dbReference type="Proteomes" id="UP000750711"/>
    </source>
</evidence>
<dbReference type="Proteomes" id="UP000750711">
    <property type="component" value="Unassembled WGS sequence"/>
</dbReference>
<name>A0A9P8LDX4_9PEZI</name>
<proteinExistence type="predicted"/>
<organism evidence="1 2">
    <name type="scientific">Trichoglossum hirsutum</name>
    <dbReference type="NCBI Taxonomy" id="265104"/>
    <lineage>
        <taxon>Eukaryota</taxon>
        <taxon>Fungi</taxon>
        <taxon>Dikarya</taxon>
        <taxon>Ascomycota</taxon>
        <taxon>Pezizomycotina</taxon>
        <taxon>Geoglossomycetes</taxon>
        <taxon>Geoglossales</taxon>
        <taxon>Geoglossaceae</taxon>
        <taxon>Trichoglossum</taxon>
    </lineage>
</organism>